<dbReference type="GO" id="GO:0045277">
    <property type="term" value="C:respiratory chain complex IV"/>
    <property type="evidence" value="ECO:0007669"/>
    <property type="project" value="InterPro"/>
</dbReference>
<keyword evidence="18" id="KW-0560">Oxidoreductase</keyword>
<keyword evidence="10" id="KW-1278">Translocase</keyword>
<feature type="transmembrane region" description="Helical" evidence="16">
    <location>
        <begin position="340"/>
        <end position="363"/>
    </location>
</feature>
<evidence type="ECO:0000256" key="3">
    <source>
        <dbReference type="ARBA" id="ARBA00009578"/>
    </source>
</evidence>
<dbReference type="PRINTS" id="PR01165">
    <property type="entry name" value="CYCOXIDASEI"/>
</dbReference>
<evidence type="ECO:0000256" key="11">
    <source>
        <dbReference type="ARBA" id="ARBA00022982"/>
    </source>
</evidence>
<reference evidence="18" key="1">
    <citation type="submission" date="2018-06" db="EMBL/GenBank/DDBJ databases">
        <authorList>
            <person name="Zhirakovskaya E."/>
        </authorList>
    </citation>
    <scope>NUCLEOTIDE SEQUENCE</scope>
</reference>
<dbReference type="CDD" id="cd01663">
    <property type="entry name" value="Cyt_c_Oxidase_I"/>
    <property type="match status" value="1"/>
</dbReference>
<feature type="transmembrane region" description="Helical" evidence="16">
    <location>
        <begin position="445"/>
        <end position="463"/>
    </location>
</feature>
<keyword evidence="6" id="KW-0349">Heme</keyword>
<evidence type="ECO:0000256" key="7">
    <source>
        <dbReference type="ARBA" id="ARBA00022660"/>
    </source>
</evidence>
<proteinExistence type="inferred from homology"/>
<evidence type="ECO:0000256" key="15">
    <source>
        <dbReference type="ARBA" id="ARBA00023136"/>
    </source>
</evidence>
<dbReference type="EC" id="7.1.1.9" evidence="4"/>
<feature type="transmembrane region" description="Helical" evidence="16">
    <location>
        <begin position="38"/>
        <end position="60"/>
    </location>
</feature>
<dbReference type="Pfam" id="PF00115">
    <property type="entry name" value="COX1"/>
    <property type="match status" value="1"/>
</dbReference>
<evidence type="ECO:0000256" key="12">
    <source>
        <dbReference type="ARBA" id="ARBA00022989"/>
    </source>
</evidence>
<keyword evidence="12 16" id="KW-1133">Transmembrane helix</keyword>
<dbReference type="PANTHER" id="PTHR10422:SF18">
    <property type="entry name" value="CYTOCHROME C OXIDASE SUBUNIT 1"/>
    <property type="match status" value="1"/>
</dbReference>
<dbReference type="SUPFAM" id="SSF81442">
    <property type="entry name" value="Cytochrome c oxidase subunit I-like"/>
    <property type="match status" value="1"/>
</dbReference>
<comment type="pathway">
    <text evidence="2">Energy metabolism; oxidative phosphorylation.</text>
</comment>
<evidence type="ECO:0000256" key="10">
    <source>
        <dbReference type="ARBA" id="ARBA00022967"/>
    </source>
</evidence>
<keyword evidence="13" id="KW-0408">Iron</keyword>
<keyword evidence="15 16" id="KW-0472">Membrane</keyword>
<evidence type="ECO:0000256" key="13">
    <source>
        <dbReference type="ARBA" id="ARBA00023004"/>
    </source>
</evidence>
<sequence>MADVHAKDAHAAEGHDDHADHKPSFFVRWFFSTNHKDIGTLYLIFAIIAGVAGGAMSGLIRAELADPGVTFLLRFTGGDVEAAYNFYNVLITYHGLMMIFFMVMPAMIGGFGNWFVPIMIGAPDMAFPRMNNISFWLYVASGVLITASLFAPGYGGQLGFGGGWVLYPPLSSNIGSPGPAMDLLILAIHLAGASSILGAINFITTIFNMRAPGMTLHKMPLFVWSVLVTAFLLVLSLPVLAGAITMLLTDRNFGTSFFDAAGGGDPLLFQHLFWFFGHPEVYILILPGFGVISHIVSTFSKKPIFGYLGMAYAMIAIGFVGFIVWAHHMYTVGLSVDMKAYFVAATMVIAVPTGIKIFSWIATMWGGSIEFRTPMIWAMGFIFLFTVGGVTGVLLANAGVDHYMHDTYYVVAHFHYTMSLGAVWGIFAAWYYWFPKMSGLMYREWLGNLHFAFMFVGVNLVFFPQHFLGLQGMPRRIIDYPEAFAYWNKISTIGYEITAVGVLVFAVCMIDAFFVYRKKAPANPWGVGATTLEWTLPSPPPFHQFNELPRFDTPDAKAF</sequence>
<evidence type="ECO:0000256" key="4">
    <source>
        <dbReference type="ARBA" id="ARBA00012949"/>
    </source>
</evidence>
<dbReference type="InterPro" id="IPR036927">
    <property type="entry name" value="Cyt_c_oxase-like_su1_sf"/>
</dbReference>
<accession>A0A3B0T8J9</accession>
<evidence type="ECO:0000256" key="1">
    <source>
        <dbReference type="ARBA" id="ARBA00004141"/>
    </source>
</evidence>
<evidence type="ECO:0000259" key="17">
    <source>
        <dbReference type="PROSITE" id="PS50855"/>
    </source>
</evidence>
<keyword evidence="14" id="KW-0186">Copper</keyword>
<dbReference type="InterPro" id="IPR023615">
    <property type="entry name" value="Cyt_c_Oxase_su1_BS"/>
</dbReference>
<feature type="transmembrane region" description="Helical" evidence="16">
    <location>
        <begin position="304"/>
        <end position="328"/>
    </location>
</feature>
<feature type="transmembrane region" description="Helical" evidence="16">
    <location>
        <begin position="221"/>
        <end position="248"/>
    </location>
</feature>
<dbReference type="PANTHER" id="PTHR10422">
    <property type="entry name" value="CYTOCHROME C OXIDASE SUBUNIT 1"/>
    <property type="match status" value="1"/>
</dbReference>
<evidence type="ECO:0000256" key="8">
    <source>
        <dbReference type="ARBA" id="ARBA00022692"/>
    </source>
</evidence>
<feature type="transmembrane region" description="Helical" evidence="16">
    <location>
        <begin position="135"/>
        <end position="154"/>
    </location>
</feature>
<dbReference type="Gene3D" id="1.20.210.10">
    <property type="entry name" value="Cytochrome c oxidase-like, subunit I domain"/>
    <property type="match status" value="1"/>
</dbReference>
<comment type="similarity">
    <text evidence="3">Belongs to the heme-copper respiratory oxidase family.</text>
</comment>
<dbReference type="GO" id="GO:0022904">
    <property type="term" value="P:respiratory electron transport chain"/>
    <property type="evidence" value="ECO:0007669"/>
    <property type="project" value="TreeGrafter"/>
</dbReference>
<name>A0A3B0T8J9_9ZZZZ</name>
<dbReference type="GO" id="GO:0004129">
    <property type="term" value="F:cytochrome-c oxidase activity"/>
    <property type="evidence" value="ECO:0007669"/>
    <property type="project" value="UniProtKB-EC"/>
</dbReference>
<feature type="domain" description="Cytochrome oxidase subunit I profile" evidence="17">
    <location>
        <begin position="29"/>
        <end position="552"/>
    </location>
</feature>
<keyword evidence="11" id="KW-0249">Electron transport</keyword>
<dbReference type="NCBIfam" id="TIGR02891">
    <property type="entry name" value="CtaD_CoxA"/>
    <property type="match status" value="1"/>
</dbReference>
<evidence type="ECO:0000313" key="18">
    <source>
        <dbReference type="EMBL" id="VAW08449.1"/>
    </source>
</evidence>
<dbReference type="GO" id="GO:0015990">
    <property type="term" value="P:electron transport coupled proton transport"/>
    <property type="evidence" value="ECO:0007669"/>
    <property type="project" value="InterPro"/>
</dbReference>
<keyword evidence="9" id="KW-0479">Metal-binding</keyword>
<keyword evidence="8 16" id="KW-0812">Transmembrane</keyword>
<feature type="transmembrane region" description="Helical" evidence="16">
    <location>
        <begin position="91"/>
        <end position="115"/>
    </location>
</feature>
<keyword evidence="7" id="KW-0679">Respiratory chain</keyword>
<evidence type="ECO:0000256" key="9">
    <source>
        <dbReference type="ARBA" id="ARBA00022723"/>
    </source>
</evidence>
<feature type="transmembrane region" description="Helical" evidence="16">
    <location>
        <begin position="183"/>
        <end position="209"/>
    </location>
</feature>
<comment type="subcellular location">
    <subcellularLocation>
        <location evidence="1">Membrane</location>
        <topology evidence="1">Multi-pass membrane protein</topology>
    </subcellularLocation>
</comment>
<organism evidence="18">
    <name type="scientific">hydrothermal vent metagenome</name>
    <dbReference type="NCBI Taxonomy" id="652676"/>
    <lineage>
        <taxon>unclassified sequences</taxon>
        <taxon>metagenomes</taxon>
        <taxon>ecological metagenomes</taxon>
    </lineage>
</organism>
<evidence type="ECO:0000256" key="16">
    <source>
        <dbReference type="SAM" id="Phobius"/>
    </source>
</evidence>
<keyword evidence="5" id="KW-0813">Transport</keyword>
<gene>
    <name evidence="18" type="ORF">MNBD_ALPHA05-53</name>
</gene>
<dbReference type="UniPathway" id="UPA00705"/>
<dbReference type="EMBL" id="UOEH01000663">
    <property type="protein sequence ID" value="VAW08449.1"/>
    <property type="molecule type" value="Genomic_DNA"/>
</dbReference>
<evidence type="ECO:0000256" key="5">
    <source>
        <dbReference type="ARBA" id="ARBA00022448"/>
    </source>
</evidence>
<dbReference type="AlphaFoldDB" id="A0A3B0T8J9"/>
<dbReference type="PROSITE" id="PS50855">
    <property type="entry name" value="COX1"/>
    <property type="match status" value="1"/>
</dbReference>
<dbReference type="GO" id="GO:0016491">
    <property type="term" value="F:oxidoreductase activity"/>
    <property type="evidence" value="ECO:0007669"/>
    <property type="project" value="UniProtKB-KW"/>
</dbReference>
<evidence type="ECO:0000256" key="6">
    <source>
        <dbReference type="ARBA" id="ARBA00022617"/>
    </source>
</evidence>
<feature type="transmembrane region" description="Helical" evidence="16">
    <location>
        <begin position="268"/>
        <end position="292"/>
    </location>
</feature>
<dbReference type="InterPro" id="IPR033944">
    <property type="entry name" value="Cyt_c_oxase_su1_dom"/>
</dbReference>
<dbReference type="InterPro" id="IPR023616">
    <property type="entry name" value="Cyt_c_oxase-like_su1_dom"/>
</dbReference>
<dbReference type="InterPro" id="IPR014241">
    <property type="entry name" value="Cyt_c_oxidase_su1_bac"/>
</dbReference>
<feature type="transmembrane region" description="Helical" evidence="16">
    <location>
        <begin position="408"/>
        <end position="433"/>
    </location>
</feature>
<dbReference type="FunFam" id="1.20.210.10:FF:000004">
    <property type="entry name" value="Cytochrome c oxidase subunit 1"/>
    <property type="match status" value="1"/>
</dbReference>
<evidence type="ECO:0000256" key="14">
    <source>
        <dbReference type="ARBA" id="ARBA00023008"/>
    </source>
</evidence>
<dbReference type="InterPro" id="IPR000883">
    <property type="entry name" value="Cyt_C_Oxase_1"/>
</dbReference>
<evidence type="ECO:0000256" key="2">
    <source>
        <dbReference type="ARBA" id="ARBA00004673"/>
    </source>
</evidence>
<dbReference type="PROSITE" id="PS00077">
    <property type="entry name" value="COX1_CUB"/>
    <property type="match status" value="1"/>
</dbReference>
<feature type="transmembrane region" description="Helical" evidence="16">
    <location>
        <begin position="375"/>
        <end position="396"/>
    </location>
</feature>
<protein>
    <recommendedName>
        <fullName evidence="4">cytochrome-c oxidase</fullName>
        <ecNumber evidence="4">7.1.1.9</ecNumber>
    </recommendedName>
</protein>
<feature type="transmembrane region" description="Helical" evidence="16">
    <location>
        <begin position="493"/>
        <end position="516"/>
    </location>
</feature>
<dbReference type="GO" id="GO:0006119">
    <property type="term" value="P:oxidative phosphorylation"/>
    <property type="evidence" value="ECO:0007669"/>
    <property type="project" value="UniProtKB-UniPathway"/>
</dbReference>
<dbReference type="GO" id="GO:0046872">
    <property type="term" value="F:metal ion binding"/>
    <property type="evidence" value="ECO:0007669"/>
    <property type="project" value="UniProtKB-KW"/>
</dbReference>
<dbReference type="GO" id="GO:0020037">
    <property type="term" value="F:heme binding"/>
    <property type="evidence" value="ECO:0007669"/>
    <property type="project" value="InterPro"/>
</dbReference>